<protein>
    <submittedName>
        <fullName evidence="1">11102_t:CDS:1</fullName>
    </submittedName>
</protein>
<reference evidence="1" key="1">
    <citation type="submission" date="2021-06" db="EMBL/GenBank/DDBJ databases">
        <authorList>
            <person name="Kallberg Y."/>
            <person name="Tangrot J."/>
            <person name="Rosling A."/>
        </authorList>
    </citation>
    <scope>NUCLEOTIDE SEQUENCE</scope>
    <source>
        <strain evidence="1">IL203A</strain>
    </source>
</reference>
<evidence type="ECO:0000313" key="2">
    <source>
        <dbReference type="Proteomes" id="UP000789702"/>
    </source>
</evidence>
<proteinExistence type="predicted"/>
<keyword evidence="2" id="KW-1185">Reference proteome</keyword>
<evidence type="ECO:0000313" key="1">
    <source>
        <dbReference type="EMBL" id="CAG8477494.1"/>
    </source>
</evidence>
<organism evidence="1 2">
    <name type="scientific">Dentiscutata heterogama</name>
    <dbReference type="NCBI Taxonomy" id="1316150"/>
    <lineage>
        <taxon>Eukaryota</taxon>
        <taxon>Fungi</taxon>
        <taxon>Fungi incertae sedis</taxon>
        <taxon>Mucoromycota</taxon>
        <taxon>Glomeromycotina</taxon>
        <taxon>Glomeromycetes</taxon>
        <taxon>Diversisporales</taxon>
        <taxon>Gigasporaceae</taxon>
        <taxon>Dentiscutata</taxon>
    </lineage>
</organism>
<dbReference type="Proteomes" id="UP000789702">
    <property type="component" value="Unassembled WGS sequence"/>
</dbReference>
<name>A0ACA9KJB3_9GLOM</name>
<gene>
    <name evidence="1" type="ORF">DHETER_LOCUS1985</name>
</gene>
<comment type="caution">
    <text evidence="1">The sequence shown here is derived from an EMBL/GenBank/DDBJ whole genome shotgun (WGS) entry which is preliminary data.</text>
</comment>
<dbReference type="EMBL" id="CAJVPU010001322">
    <property type="protein sequence ID" value="CAG8477494.1"/>
    <property type="molecule type" value="Genomic_DNA"/>
</dbReference>
<sequence length="438" mass="48432">MKPLEILSLFFIVGFAIVCADNTPICWDHPNPLKPSERKRASCYSTNSNDLLSFTKRDESDMFNVTFTCLANNKTLCNKVKNAFDSAGQIITAAIAFKIPVTVNATFTDFCSVLNQCTLTSGTLTLGGAAPAKSIQITDDDGVQRLFPQSLVKQRNFTGINHSMYSGFDIFALFNSQADYWFEGDGKMKETQSDFLFVILHELIHGLGFTSGYDDFINVSPQALTPQISFSEGTGGFTFGGFVENVFDKCMVILPSGQRISNITKQLNTFKGTFTSTQDFVTKFEASSQYQLALNMMIEATTPNSLGLLPPKSTDISNATILETTLNPYRSGSSVSHFDYKTYTRTSDFLMRYLQERGLTLRQSIYLGGNYPYGPIGPKLRSFLQSIGYTIQYKPGPFDPTPGSNPFDNAGKPNAEICLSFISYITSFLLIGLAITLW</sequence>
<accession>A0ACA9KJB3</accession>